<name>A0A919ITC5_9ACTN</name>
<evidence type="ECO:0000256" key="1">
    <source>
        <dbReference type="ARBA" id="ARBA00005877"/>
    </source>
</evidence>
<keyword evidence="8" id="KW-1185">Reference proteome</keyword>
<dbReference type="Gene3D" id="3.10.180.10">
    <property type="entry name" value="2,3-Dihydroxybiphenyl 1,2-Dioxygenase, domain 1"/>
    <property type="match status" value="2"/>
</dbReference>
<keyword evidence="2 5" id="KW-0479">Metal-binding</keyword>
<dbReference type="InterPro" id="IPR037523">
    <property type="entry name" value="VOC_core"/>
</dbReference>
<dbReference type="Pfam" id="PF13669">
    <property type="entry name" value="Glyoxalase_4"/>
    <property type="match status" value="1"/>
</dbReference>
<dbReference type="AlphaFoldDB" id="A0A919ITC5"/>
<evidence type="ECO:0000313" key="7">
    <source>
        <dbReference type="EMBL" id="GID69238.1"/>
    </source>
</evidence>
<organism evidence="7 8">
    <name type="scientific">Actinoplanes cyaneus</name>
    <dbReference type="NCBI Taxonomy" id="52696"/>
    <lineage>
        <taxon>Bacteria</taxon>
        <taxon>Bacillati</taxon>
        <taxon>Actinomycetota</taxon>
        <taxon>Actinomycetes</taxon>
        <taxon>Micromonosporales</taxon>
        <taxon>Micromonosporaceae</taxon>
        <taxon>Actinoplanes</taxon>
    </lineage>
</organism>
<dbReference type="NCBIfam" id="TIGR01263">
    <property type="entry name" value="4HPPD"/>
    <property type="match status" value="1"/>
</dbReference>
<keyword evidence="7" id="KW-0560">Oxidoreductase</keyword>
<feature type="domain" description="VOC" evidence="6">
    <location>
        <begin position="169"/>
        <end position="320"/>
    </location>
</feature>
<dbReference type="PROSITE" id="PS51819">
    <property type="entry name" value="VOC"/>
    <property type="match status" value="2"/>
</dbReference>
<protein>
    <submittedName>
        <fullName evidence="7">4-hydroxyphenylpyruvate dioxygenase</fullName>
    </submittedName>
</protein>
<dbReference type="PIRSF" id="PIRSF009283">
    <property type="entry name" value="HPP_dOase"/>
    <property type="match status" value="1"/>
</dbReference>
<evidence type="ECO:0000256" key="5">
    <source>
        <dbReference type="PIRSR" id="PIRSR009283-1"/>
    </source>
</evidence>
<evidence type="ECO:0000313" key="8">
    <source>
        <dbReference type="Proteomes" id="UP000619479"/>
    </source>
</evidence>
<dbReference type="InterPro" id="IPR041736">
    <property type="entry name" value="4OHPhenylPyrv_dOase_N"/>
</dbReference>
<proteinExistence type="inferred from homology"/>
<dbReference type="CDD" id="cd08342">
    <property type="entry name" value="HPPD_N_like"/>
    <property type="match status" value="1"/>
</dbReference>
<keyword evidence="3" id="KW-0677">Repeat</keyword>
<evidence type="ECO:0000256" key="2">
    <source>
        <dbReference type="ARBA" id="ARBA00022723"/>
    </source>
</evidence>
<evidence type="ECO:0000256" key="3">
    <source>
        <dbReference type="ARBA" id="ARBA00022737"/>
    </source>
</evidence>
<evidence type="ECO:0000259" key="6">
    <source>
        <dbReference type="PROSITE" id="PS51819"/>
    </source>
</evidence>
<sequence length="365" mass="38934">MHDSQIATDPANLEVDYLEIYVDNLERAAFTWVDKYAFTVAGTGGAAGHRSLALRHGSVILVLTQATSDQHPASDFVLSHGDGVADIALRTADVEATFRAAVAAGAEVIHRPTRHAGTGPAMTATIGGFRDVVHTLVERDPEAGPGLPVGFVPALRPAEDGSGEVGLLGLDHLAVCVAPGELGPAVEHYRRILGFRHVFAERIVVGDQAMESTVVQSRPGGVTLVLIEPDTTAEPGQTDEFLKSHQGAGVQHLAFASDDVVRSVQALRRRGVTFVNTTPAYYDLLAERVPLPPAKLAALRAAGVVADEDHGGQLYQIFTASEHPRHTLYFEIIERQGAATFGSANIKALYEAVELERAGQRGPRR</sequence>
<comment type="caution">
    <text evidence="7">The sequence shown here is derived from an EMBL/GenBank/DDBJ whole genome shotgun (WGS) entry which is preliminary data.</text>
</comment>
<feature type="domain" description="VOC" evidence="6">
    <location>
        <begin position="14"/>
        <end position="139"/>
    </location>
</feature>
<dbReference type="InterPro" id="IPR041735">
    <property type="entry name" value="4OHPhenylPyrv_dOase_C"/>
</dbReference>
<dbReference type="SUPFAM" id="SSF54593">
    <property type="entry name" value="Glyoxalase/Bleomycin resistance protein/Dihydroxybiphenyl dioxygenase"/>
    <property type="match status" value="1"/>
</dbReference>
<comment type="similarity">
    <text evidence="1">Belongs to the 4HPPD family.</text>
</comment>
<dbReference type="RefSeq" id="WP_203751286.1">
    <property type="nucleotide sequence ID" value="NZ_BAAAUC010000061.1"/>
</dbReference>
<dbReference type="GO" id="GO:0006572">
    <property type="term" value="P:L-tyrosine catabolic process"/>
    <property type="evidence" value="ECO:0007669"/>
    <property type="project" value="TreeGrafter"/>
</dbReference>
<dbReference type="InterPro" id="IPR005956">
    <property type="entry name" value="4OHPhenylPyrv_dOase"/>
</dbReference>
<accession>A0A919ITC5</accession>
<keyword evidence="4 5" id="KW-0408">Iron</keyword>
<dbReference type="GO" id="GO:0003868">
    <property type="term" value="F:4-hydroxyphenylpyruvate dioxygenase activity"/>
    <property type="evidence" value="ECO:0007669"/>
    <property type="project" value="InterPro"/>
</dbReference>
<feature type="binding site" evidence="5">
    <location>
        <position position="172"/>
    </location>
    <ligand>
        <name>Fe cation</name>
        <dbReference type="ChEBI" id="CHEBI:24875"/>
    </ligand>
</feature>
<evidence type="ECO:0000256" key="4">
    <source>
        <dbReference type="ARBA" id="ARBA00023004"/>
    </source>
</evidence>
<feature type="binding site" evidence="5">
    <location>
        <position position="331"/>
    </location>
    <ligand>
        <name>Fe cation</name>
        <dbReference type="ChEBI" id="CHEBI:24875"/>
    </ligand>
</feature>
<dbReference type="InterPro" id="IPR029068">
    <property type="entry name" value="Glyas_Bleomycin-R_OHBP_Dase"/>
</dbReference>
<dbReference type="PANTHER" id="PTHR11959:SF1">
    <property type="entry name" value="4-HYDROXYPHENYLPYRUVATE DIOXYGENASE"/>
    <property type="match status" value="1"/>
</dbReference>
<comment type="cofactor">
    <cofactor evidence="5">
        <name>Fe cation</name>
        <dbReference type="ChEBI" id="CHEBI:24875"/>
    </cofactor>
    <text evidence="5">Binds 1 Fe cation per subunit.</text>
</comment>
<dbReference type="InterPro" id="IPR004360">
    <property type="entry name" value="Glyas_Fos-R_dOase_dom"/>
</dbReference>
<dbReference type="PANTHER" id="PTHR11959">
    <property type="entry name" value="4-HYDROXYPHENYLPYRUVATE DIOXYGENASE"/>
    <property type="match status" value="1"/>
</dbReference>
<dbReference type="EMBL" id="BOMH01000059">
    <property type="protein sequence ID" value="GID69238.1"/>
    <property type="molecule type" value="Genomic_DNA"/>
</dbReference>
<dbReference type="Pfam" id="PF00903">
    <property type="entry name" value="Glyoxalase"/>
    <property type="match status" value="1"/>
</dbReference>
<keyword evidence="7" id="KW-0223">Dioxygenase</keyword>
<gene>
    <name evidence="7" type="ORF">Acy02nite_71190</name>
</gene>
<dbReference type="Proteomes" id="UP000619479">
    <property type="component" value="Unassembled WGS sequence"/>
</dbReference>
<feature type="binding site" evidence="5">
    <location>
        <position position="252"/>
    </location>
    <ligand>
        <name>Fe cation</name>
        <dbReference type="ChEBI" id="CHEBI:24875"/>
    </ligand>
</feature>
<dbReference type="GO" id="GO:0046872">
    <property type="term" value="F:metal ion binding"/>
    <property type="evidence" value="ECO:0007669"/>
    <property type="project" value="UniProtKB-KW"/>
</dbReference>
<dbReference type="CDD" id="cd07250">
    <property type="entry name" value="HPPD_C_like"/>
    <property type="match status" value="1"/>
</dbReference>
<reference evidence="7" key="1">
    <citation type="submission" date="2021-01" db="EMBL/GenBank/DDBJ databases">
        <title>Whole genome shotgun sequence of Actinoplanes cyaneus NBRC 14990.</title>
        <authorList>
            <person name="Komaki H."/>
            <person name="Tamura T."/>
        </authorList>
    </citation>
    <scope>NUCLEOTIDE SEQUENCE</scope>
    <source>
        <strain evidence="7">NBRC 14990</strain>
    </source>
</reference>